<dbReference type="EMBL" id="CP002830">
    <property type="protein sequence ID" value="AEI63086.1"/>
    <property type="molecule type" value="Genomic_DNA"/>
</dbReference>
<gene>
    <name evidence="2" type="ordered locus">LILAB_05825</name>
</gene>
<organism evidence="2 3">
    <name type="scientific">Myxococcus fulvus (strain ATCC BAA-855 / HW-1)</name>
    <dbReference type="NCBI Taxonomy" id="483219"/>
    <lineage>
        <taxon>Bacteria</taxon>
        <taxon>Pseudomonadati</taxon>
        <taxon>Myxococcota</taxon>
        <taxon>Myxococcia</taxon>
        <taxon>Myxococcales</taxon>
        <taxon>Cystobacterineae</taxon>
        <taxon>Myxococcaceae</taxon>
        <taxon>Myxococcus</taxon>
    </lineage>
</organism>
<protein>
    <submittedName>
        <fullName evidence="2">Uncharacterized protein</fullName>
    </submittedName>
</protein>
<feature type="transmembrane region" description="Helical" evidence="1">
    <location>
        <begin position="44"/>
        <end position="61"/>
    </location>
</feature>
<feature type="transmembrane region" description="Helical" evidence="1">
    <location>
        <begin position="12"/>
        <end position="32"/>
    </location>
</feature>
<evidence type="ECO:0000313" key="2">
    <source>
        <dbReference type="EMBL" id="AEI63086.1"/>
    </source>
</evidence>
<dbReference type="Proteomes" id="UP000000488">
    <property type="component" value="Chromosome"/>
</dbReference>
<dbReference type="KEGG" id="mfu:LILAB_05825"/>
<dbReference type="AlphaFoldDB" id="F8CR42"/>
<dbReference type="STRING" id="483219.LILAB_05825"/>
<keyword evidence="1" id="KW-0472">Membrane</keyword>
<feature type="transmembrane region" description="Helical" evidence="1">
    <location>
        <begin position="77"/>
        <end position="99"/>
    </location>
</feature>
<dbReference type="HOGENOM" id="CLU_132524_0_0_7"/>
<sequence length="169" mass="18113">MTTARRPTPGSAMLHPVTVAAVALLILNDHVFKAQWPSWWTGKLSDVAGLAMFPLLLQGLWEHLTARGGADFQPSRAALHACVLLTGLCFSAIQVSAIAGDGWRWGLGLLQWPVRAAWAHVMDAPWHPRVLPVAHVADAEDLLALPALWVAMKVGGQRCAPRATLAAPA</sequence>
<name>F8CR42_MYXFH</name>
<keyword evidence="1" id="KW-1133">Transmembrane helix</keyword>
<evidence type="ECO:0000256" key="1">
    <source>
        <dbReference type="SAM" id="Phobius"/>
    </source>
</evidence>
<dbReference type="eggNOG" id="ENOG5032RFE">
    <property type="taxonomic scope" value="Bacteria"/>
</dbReference>
<reference evidence="2 3" key="1">
    <citation type="journal article" date="2011" name="J. Bacteriol.">
        <title>Genome sequence of the halotolerant marine bacterium Myxococcus fulvus HW-1.</title>
        <authorList>
            <person name="Li Z.F."/>
            <person name="Li X."/>
            <person name="Liu H."/>
            <person name="Liu X."/>
            <person name="Han K."/>
            <person name="Wu Z.H."/>
            <person name="Hu W."/>
            <person name="Li F.F."/>
            <person name="Li Y.Z."/>
        </authorList>
    </citation>
    <scope>NUCLEOTIDE SEQUENCE [LARGE SCALE GENOMIC DNA]</scope>
    <source>
        <strain evidence="3">ATCC BAA-855 / HW-1</strain>
    </source>
</reference>
<proteinExistence type="predicted"/>
<accession>F8CR42</accession>
<keyword evidence="1" id="KW-0812">Transmembrane</keyword>
<evidence type="ECO:0000313" key="3">
    <source>
        <dbReference type="Proteomes" id="UP000000488"/>
    </source>
</evidence>